<sequence>MTEEKIEKGLGRPALSNDWPLENKNLLESNNLMAVLPEKLETKIPEFRKKVVKLLPGGCSLFFMDINGLEYYLSIEISGKSYLLQWVEIDGHKPLKFHRKVSSRSSPDIESKNRDKALVKYLNNHTGIPREKIREFLNEAGIFIENNRGLLNNETDFALENPEEDAQKDPGSKEELSEERRNELIEILSRPDLLSYIDEALYERPPNKGFIIGEVESKHTLNFNCIGARLGLSTINTLKGESSIGKTNTANVVTGLHRIKKVGSLSDTALKYADDLDQVDIIYIQETLEEEFNNKQTRLMSADDGGFVAETTIKNPKTGQFEVQKTVIPVKTLVTTTTAIELDPEFASRNFIIPVDDSEEQTKRILEENFKTTEKTLQEIKGEMNFDYKYKNLKDAFQLLKEYIVLIPFESELLDIFPTNNPRARRDSKKLMQLIKESALLFQYQRCRAKLNEKPVLVASWIDLAHSIILGGPILEATLTGFDKRLLEALPVTYQLIEDNGYVTTKSLQKKLKKSNKYAYRILKFFEDNGYIYHDHDTKIAEGIKGKVNVYIKTGAREYKSLLLSIRNIDWLNIKEREEKFIKTQIPNSSHQIGEILYLPEYDPRVHNKVVYKPTSISSEEFELCKNKTTETKKQDQKDSLLIKSKKSNPEMDKIVEQNFSAEIDYRNLTLVEKAIISELASLRKFTTRSLVEELRSDFSKEEIILALEDMDKKGWLA</sequence>
<protein>
    <submittedName>
        <fullName evidence="1">Uncharacterized protein</fullName>
    </submittedName>
</protein>
<dbReference type="AlphaFoldDB" id="A0A8T8K8E5"/>
<name>A0A8T8K8E5_9EURY</name>
<proteinExistence type="predicted"/>
<dbReference type="EMBL" id="CP058560">
    <property type="protein sequence ID" value="QUH24189.1"/>
    <property type="molecule type" value="Genomic_DNA"/>
</dbReference>
<dbReference type="GeneID" id="64821236"/>
<dbReference type="OrthoDB" id="71367at2157"/>
<dbReference type="RefSeq" id="WP_211533148.1">
    <property type="nucleotide sequence ID" value="NZ_CP058560.1"/>
</dbReference>
<organism evidence="1 2">
    <name type="scientific">Methanobacterium alkalithermotolerans</name>
    <dbReference type="NCBI Taxonomy" id="2731220"/>
    <lineage>
        <taxon>Archaea</taxon>
        <taxon>Methanobacteriati</taxon>
        <taxon>Methanobacteriota</taxon>
        <taxon>Methanomada group</taxon>
        <taxon>Methanobacteria</taxon>
        <taxon>Methanobacteriales</taxon>
        <taxon>Methanobacteriaceae</taxon>
        <taxon>Methanobacterium</taxon>
    </lineage>
</organism>
<accession>A0A8T8K8E5</accession>
<dbReference type="Proteomes" id="UP000681041">
    <property type="component" value="Chromosome"/>
</dbReference>
<gene>
    <name evidence="1" type="ORF">HYG87_10685</name>
</gene>
<dbReference type="KEGG" id="meme:HYG87_10685"/>
<reference evidence="1" key="1">
    <citation type="submission" date="2020-07" db="EMBL/GenBank/DDBJ databases">
        <title>Methanobacterium. sp. MethCan genome.</title>
        <authorList>
            <person name="Postec A."/>
            <person name="Quemeneur M."/>
        </authorList>
    </citation>
    <scope>NUCLEOTIDE SEQUENCE</scope>
    <source>
        <strain evidence="1">MethCAN</strain>
    </source>
</reference>
<evidence type="ECO:0000313" key="1">
    <source>
        <dbReference type="EMBL" id="QUH24189.1"/>
    </source>
</evidence>
<keyword evidence="2" id="KW-1185">Reference proteome</keyword>
<evidence type="ECO:0000313" key="2">
    <source>
        <dbReference type="Proteomes" id="UP000681041"/>
    </source>
</evidence>